<gene>
    <name evidence="10" type="ORF">DEQ80_10905</name>
</gene>
<comment type="caution">
    <text evidence="10">The sequence shown here is derived from an EMBL/GenBank/DDBJ whole genome shotgun (WGS) entry which is preliminary data.</text>
</comment>
<dbReference type="GO" id="GO:0099621">
    <property type="term" value="F:undecaprenyl-phosphate 4-deoxy-4-formamido-L-arabinose transferase activity"/>
    <property type="evidence" value="ECO:0007669"/>
    <property type="project" value="TreeGrafter"/>
</dbReference>
<keyword evidence="2" id="KW-0328">Glycosyltransferase</keyword>
<protein>
    <submittedName>
        <fullName evidence="10">Glycosyltransferase</fullName>
    </submittedName>
</protein>
<organism evidence="10 11">
    <name type="scientific">Anaerolinea thermolimosa</name>
    <dbReference type="NCBI Taxonomy" id="229919"/>
    <lineage>
        <taxon>Bacteria</taxon>
        <taxon>Bacillati</taxon>
        <taxon>Chloroflexota</taxon>
        <taxon>Anaerolineae</taxon>
        <taxon>Anaerolineales</taxon>
        <taxon>Anaerolineaceae</taxon>
        <taxon>Anaerolinea</taxon>
    </lineage>
</organism>
<reference evidence="10 11" key="1">
    <citation type="journal article" date="2018" name="Nat. Biotechnol.">
        <title>A standardized bacterial taxonomy based on genome phylogeny substantially revises the tree of life.</title>
        <authorList>
            <person name="Parks D.H."/>
            <person name="Chuvochina M."/>
            <person name="Waite D.W."/>
            <person name="Rinke C."/>
            <person name="Skarshewski A."/>
            <person name="Chaumeil P.A."/>
            <person name="Hugenholtz P."/>
        </authorList>
    </citation>
    <scope>NUCLEOTIDE SEQUENCE [LARGE SCALE GENOMIC DNA]</scope>
    <source>
        <strain evidence="10">UBA8781</strain>
    </source>
</reference>
<evidence type="ECO:0000256" key="4">
    <source>
        <dbReference type="ARBA" id="ARBA00022692"/>
    </source>
</evidence>
<keyword evidence="6 8" id="KW-1133">Transmembrane helix</keyword>
<dbReference type="OrthoDB" id="9807778at2"/>
<evidence type="ECO:0000313" key="11">
    <source>
        <dbReference type="Proteomes" id="UP000264141"/>
    </source>
</evidence>
<dbReference type="GO" id="GO:0009103">
    <property type="term" value="P:lipopolysaccharide biosynthetic process"/>
    <property type="evidence" value="ECO:0007669"/>
    <property type="project" value="UniProtKB-KW"/>
</dbReference>
<dbReference type="Pfam" id="PF00535">
    <property type="entry name" value="Glycos_transf_2"/>
    <property type="match status" value="1"/>
</dbReference>
<dbReference type="InterPro" id="IPR029044">
    <property type="entry name" value="Nucleotide-diphossugar_trans"/>
</dbReference>
<evidence type="ECO:0000256" key="7">
    <source>
        <dbReference type="ARBA" id="ARBA00023136"/>
    </source>
</evidence>
<evidence type="ECO:0000313" key="10">
    <source>
        <dbReference type="EMBL" id="HCE18358.1"/>
    </source>
</evidence>
<evidence type="ECO:0000256" key="5">
    <source>
        <dbReference type="ARBA" id="ARBA00022985"/>
    </source>
</evidence>
<proteinExistence type="predicted"/>
<dbReference type="CDD" id="cd04187">
    <property type="entry name" value="DPM1_like_bac"/>
    <property type="match status" value="1"/>
</dbReference>
<dbReference type="AlphaFoldDB" id="A0A3D1JKS3"/>
<keyword evidence="1" id="KW-1003">Cell membrane</keyword>
<dbReference type="Gene3D" id="3.90.550.10">
    <property type="entry name" value="Spore Coat Polysaccharide Biosynthesis Protein SpsA, Chain A"/>
    <property type="match status" value="1"/>
</dbReference>
<dbReference type="GO" id="GO:0005886">
    <property type="term" value="C:plasma membrane"/>
    <property type="evidence" value="ECO:0007669"/>
    <property type="project" value="TreeGrafter"/>
</dbReference>
<dbReference type="PANTHER" id="PTHR48090:SF3">
    <property type="entry name" value="UNDECAPRENYL-PHOSPHATE 4-DEOXY-4-FORMAMIDO-L-ARABINOSE TRANSFERASE"/>
    <property type="match status" value="1"/>
</dbReference>
<accession>A0A3D1JKS3</accession>
<evidence type="ECO:0000256" key="6">
    <source>
        <dbReference type="ARBA" id="ARBA00022989"/>
    </source>
</evidence>
<evidence type="ECO:0000256" key="2">
    <source>
        <dbReference type="ARBA" id="ARBA00022676"/>
    </source>
</evidence>
<dbReference type="PANTHER" id="PTHR48090">
    <property type="entry name" value="UNDECAPRENYL-PHOSPHATE 4-DEOXY-4-FORMAMIDO-L-ARABINOSE TRANSFERASE-RELATED"/>
    <property type="match status" value="1"/>
</dbReference>
<evidence type="ECO:0000256" key="8">
    <source>
        <dbReference type="SAM" id="Phobius"/>
    </source>
</evidence>
<evidence type="ECO:0000259" key="9">
    <source>
        <dbReference type="Pfam" id="PF00535"/>
    </source>
</evidence>
<keyword evidence="5" id="KW-0448">Lipopolysaccharide biosynthesis</keyword>
<dbReference type="RefSeq" id="WP_062188773.1">
    <property type="nucleotide sequence ID" value="NZ_DF967965.1"/>
</dbReference>
<keyword evidence="3 10" id="KW-0808">Transferase</keyword>
<feature type="domain" description="Glycosyltransferase 2-like" evidence="9">
    <location>
        <begin position="4"/>
        <end position="165"/>
    </location>
</feature>
<feature type="transmembrane region" description="Helical" evidence="8">
    <location>
        <begin position="232"/>
        <end position="255"/>
    </location>
</feature>
<dbReference type="InterPro" id="IPR050256">
    <property type="entry name" value="Glycosyltransferase_2"/>
</dbReference>
<dbReference type="SUPFAM" id="SSF53448">
    <property type="entry name" value="Nucleotide-diphospho-sugar transferases"/>
    <property type="match status" value="1"/>
</dbReference>
<keyword evidence="7 8" id="KW-0472">Membrane</keyword>
<dbReference type="Proteomes" id="UP000264141">
    <property type="component" value="Unassembled WGS sequence"/>
</dbReference>
<dbReference type="STRING" id="229919.GCA_001050195_00106"/>
<dbReference type="EMBL" id="DPBP01000041">
    <property type="protein sequence ID" value="HCE18358.1"/>
    <property type="molecule type" value="Genomic_DNA"/>
</dbReference>
<evidence type="ECO:0000256" key="3">
    <source>
        <dbReference type="ARBA" id="ARBA00022679"/>
    </source>
</evidence>
<dbReference type="InterPro" id="IPR001173">
    <property type="entry name" value="Glyco_trans_2-like"/>
</dbReference>
<name>A0A3D1JKS3_9CHLR</name>
<evidence type="ECO:0000256" key="1">
    <source>
        <dbReference type="ARBA" id="ARBA00022475"/>
    </source>
</evidence>
<sequence length="323" mass="35696">MDLSIVVPVYNEEENIPLLYQAITTAVAPLGLEWEVLLVDDGSKDGSLKALEALAGKDAEHVRIIALRRNFGQTAAIAAGIDHASGDVVVLMDADLQNDPADIPRMLEKIAEGYDVVSGWRKDRKDDFATRTLPSRLANGLISAVTGVHLHDYGCTLKAYRREVLTGFKLYGEMHRFIPVYASSVGARIIELPVRHHPRRFGKAKYGLERTAKVILDLFTVKFLSSYANKPIYLFGGTGIGLMTLSGIGLLYLFIRRVFFGVSVLGSPLFQMSTMIFILGFQSILMGLIAELLVRTYHESQGKPTYTIRKLVNLSPNGHSQDD</sequence>
<keyword evidence="4 8" id="KW-0812">Transmembrane</keyword>